<comment type="similarity">
    <text evidence="1">Belongs to the Skp family.</text>
</comment>
<dbReference type="EMBL" id="DVOG01000169">
    <property type="protein sequence ID" value="HIV04750.1"/>
    <property type="molecule type" value="Genomic_DNA"/>
</dbReference>
<evidence type="ECO:0000313" key="6">
    <source>
        <dbReference type="Proteomes" id="UP000886812"/>
    </source>
</evidence>
<feature type="coiled-coil region" evidence="3">
    <location>
        <begin position="61"/>
        <end position="126"/>
    </location>
</feature>
<evidence type="ECO:0000313" key="5">
    <source>
        <dbReference type="EMBL" id="HIV04750.1"/>
    </source>
</evidence>
<keyword evidence="3" id="KW-0175">Coiled coil</keyword>
<dbReference type="GO" id="GO:0005829">
    <property type="term" value="C:cytosol"/>
    <property type="evidence" value="ECO:0007669"/>
    <property type="project" value="TreeGrafter"/>
</dbReference>
<feature type="chain" id="PRO_5038890218" evidence="4">
    <location>
        <begin position="22"/>
        <end position="200"/>
    </location>
</feature>
<dbReference type="GO" id="GO:0051082">
    <property type="term" value="F:unfolded protein binding"/>
    <property type="evidence" value="ECO:0007669"/>
    <property type="project" value="InterPro"/>
</dbReference>
<dbReference type="InterPro" id="IPR024930">
    <property type="entry name" value="Skp_dom_sf"/>
</dbReference>
<dbReference type="PANTHER" id="PTHR35089">
    <property type="entry name" value="CHAPERONE PROTEIN SKP"/>
    <property type="match status" value="1"/>
</dbReference>
<protein>
    <submittedName>
        <fullName evidence="5">OmpH family outer membrane protein</fullName>
    </submittedName>
</protein>
<dbReference type="Proteomes" id="UP000886812">
    <property type="component" value="Unassembled WGS sequence"/>
</dbReference>
<sequence>MLKKLAILIGMLALAAGTAFAQKVVTLDIDQVLTAFSKTAAIKAEVEADQKDAESLLKIKVDEFQKQREKLTAAQQKLEADRGNPTLSKAAVAKAEEEVKKTLEEAVKMEQDLRRSQQEMRELLQSKFTQKTNVVLQEDIFPRIKEIAKAHGADIVLNARVGILFAEPSVNITEELIERLKKDFPQEEKPAAVPAAEPAK</sequence>
<keyword evidence="2 4" id="KW-0732">Signal</keyword>
<dbReference type="SUPFAM" id="SSF111384">
    <property type="entry name" value="OmpH-like"/>
    <property type="match status" value="1"/>
</dbReference>
<reference evidence="5" key="1">
    <citation type="submission" date="2020-10" db="EMBL/GenBank/DDBJ databases">
        <authorList>
            <person name="Gilroy R."/>
        </authorList>
    </citation>
    <scope>NUCLEOTIDE SEQUENCE</scope>
    <source>
        <strain evidence="5">10669</strain>
    </source>
</reference>
<dbReference type="Gene3D" id="3.30.910.20">
    <property type="entry name" value="Skp domain"/>
    <property type="match status" value="1"/>
</dbReference>
<name>A0A9D1T1M8_9BACT</name>
<reference evidence="5" key="2">
    <citation type="journal article" date="2021" name="PeerJ">
        <title>Extensive microbial diversity within the chicken gut microbiome revealed by metagenomics and culture.</title>
        <authorList>
            <person name="Gilroy R."/>
            <person name="Ravi A."/>
            <person name="Getino M."/>
            <person name="Pursley I."/>
            <person name="Horton D.L."/>
            <person name="Alikhan N.F."/>
            <person name="Baker D."/>
            <person name="Gharbi K."/>
            <person name="Hall N."/>
            <person name="Watson M."/>
            <person name="Adriaenssens E.M."/>
            <person name="Foster-Nyarko E."/>
            <person name="Jarju S."/>
            <person name="Secka A."/>
            <person name="Antonio M."/>
            <person name="Oren A."/>
            <person name="Chaudhuri R.R."/>
            <person name="La Ragione R."/>
            <person name="Hildebrand F."/>
            <person name="Pallen M.J."/>
        </authorList>
    </citation>
    <scope>NUCLEOTIDE SEQUENCE</scope>
    <source>
        <strain evidence="5">10669</strain>
    </source>
</reference>
<accession>A0A9D1T1M8</accession>
<evidence type="ECO:0000256" key="2">
    <source>
        <dbReference type="ARBA" id="ARBA00022729"/>
    </source>
</evidence>
<proteinExistence type="inferred from homology"/>
<dbReference type="PANTHER" id="PTHR35089:SF1">
    <property type="entry name" value="CHAPERONE PROTEIN SKP"/>
    <property type="match status" value="1"/>
</dbReference>
<dbReference type="AlphaFoldDB" id="A0A9D1T1M8"/>
<evidence type="ECO:0000256" key="3">
    <source>
        <dbReference type="SAM" id="Coils"/>
    </source>
</evidence>
<gene>
    <name evidence="5" type="ORF">IAC75_06365</name>
</gene>
<feature type="signal peptide" evidence="4">
    <location>
        <begin position="1"/>
        <end position="21"/>
    </location>
</feature>
<organism evidence="5 6">
    <name type="scientific">Candidatus Spyradosoma merdigallinarum</name>
    <dbReference type="NCBI Taxonomy" id="2840950"/>
    <lineage>
        <taxon>Bacteria</taxon>
        <taxon>Pseudomonadati</taxon>
        <taxon>Verrucomicrobiota</taxon>
        <taxon>Opitutia</taxon>
        <taxon>Opitutia incertae sedis</taxon>
        <taxon>Candidatus Spyradosoma</taxon>
    </lineage>
</organism>
<dbReference type="GO" id="GO:0050821">
    <property type="term" value="P:protein stabilization"/>
    <property type="evidence" value="ECO:0007669"/>
    <property type="project" value="TreeGrafter"/>
</dbReference>
<evidence type="ECO:0000256" key="4">
    <source>
        <dbReference type="SAM" id="SignalP"/>
    </source>
</evidence>
<dbReference type="InterPro" id="IPR005632">
    <property type="entry name" value="Chaperone_Skp"/>
</dbReference>
<comment type="caution">
    <text evidence="5">The sequence shown here is derived from an EMBL/GenBank/DDBJ whole genome shotgun (WGS) entry which is preliminary data.</text>
</comment>
<evidence type="ECO:0000256" key="1">
    <source>
        <dbReference type="ARBA" id="ARBA00009091"/>
    </source>
</evidence>
<dbReference type="Pfam" id="PF03938">
    <property type="entry name" value="OmpH"/>
    <property type="match status" value="1"/>
</dbReference>
<dbReference type="SMART" id="SM00935">
    <property type="entry name" value="OmpH"/>
    <property type="match status" value="1"/>
</dbReference>